<dbReference type="EMBL" id="KV784425">
    <property type="protein sequence ID" value="OEU06139.1"/>
    <property type="molecule type" value="Genomic_DNA"/>
</dbReference>
<sequence length="278" mass="30845">MTINTTTNKRVDPNDADADADAVKQPATKKRVTENNNIINVDVDDVDVDVDESPAVATTATTTTNIVPVIPLLDPTDSSYDLAANANTAPDMNNKFLWVIYLSIEEPTNSKFTACLDKCRSIATQISDEFNGCLQLDGTRHVTLWCGKLTKNEAREIRFVEDDDDDDDGLLPVDVTIDGWVGKGAYLKLDDTTQEKLRMIMGKIQNLPGKKKKTRNSCDHMSLYRARRMDYTTYQIASTQIREGVPANNNEWGSIPGVTIRLKVLGSNYNHCKVLVGN</sequence>
<accession>A0A1E7EJQ1</accession>
<organism evidence="2 3">
    <name type="scientific">Fragilariopsis cylindrus CCMP1102</name>
    <dbReference type="NCBI Taxonomy" id="635003"/>
    <lineage>
        <taxon>Eukaryota</taxon>
        <taxon>Sar</taxon>
        <taxon>Stramenopiles</taxon>
        <taxon>Ochrophyta</taxon>
        <taxon>Bacillariophyta</taxon>
        <taxon>Bacillariophyceae</taxon>
        <taxon>Bacillariophycidae</taxon>
        <taxon>Bacillariales</taxon>
        <taxon>Bacillariaceae</taxon>
        <taxon>Fragilariopsis</taxon>
    </lineage>
</organism>
<dbReference type="Proteomes" id="UP000095751">
    <property type="component" value="Unassembled WGS sequence"/>
</dbReference>
<dbReference type="InParanoid" id="A0A1E7EJQ1"/>
<reference evidence="2 3" key="1">
    <citation type="submission" date="2016-09" db="EMBL/GenBank/DDBJ databases">
        <title>Extensive genetic diversity and differential bi-allelic expression allows diatom success in the polar Southern Ocean.</title>
        <authorList>
            <consortium name="DOE Joint Genome Institute"/>
            <person name="Mock T."/>
            <person name="Otillar R.P."/>
            <person name="Strauss J."/>
            <person name="Dupont C."/>
            <person name="Frickenhaus S."/>
            <person name="Maumus F."/>
            <person name="Mcmullan M."/>
            <person name="Sanges R."/>
            <person name="Schmutz J."/>
            <person name="Toseland A."/>
            <person name="Valas R."/>
            <person name="Veluchamy A."/>
            <person name="Ward B.J."/>
            <person name="Allen A."/>
            <person name="Barry K."/>
            <person name="Falciatore A."/>
            <person name="Ferrante M."/>
            <person name="Fortunato A.E."/>
            <person name="Gloeckner G."/>
            <person name="Gruber A."/>
            <person name="Hipkin R."/>
            <person name="Janech M."/>
            <person name="Kroth P."/>
            <person name="Leese F."/>
            <person name="Lindquist E."/>
            <person name="Lyon B.R."/>
            <person name="Martin J."/>
            <person name="Mayer C."/>
            <person name="Parker M."/>
            <person name="Quesneville H."/>
            <person name="Raymond J."/>
            <person name="Uhlig C."/>
            <person name="Valentin K.U."/>
            <person name="Worden A.Z."/>
            <person name="Armbrust E.V."/>
            <person name="Bowler C."/>
            <person name="Green B."/>
            <person name="Moulton V."/>
            <person name="Van Oosterhout C."/>
            <person name="Grigoriev I."/>
        </authorList>
    </citation>
    <scope>NUCLEOTIDE SEQUENCE [LARGE SCALE GENOMIC DNA]</scope>
    <source>
        <strain evidence="2 3">CCMP1102</strain>
    </source>
</reference>
<feature type="region of interest" description="Disordered" evidence="1">
    <location>
        <begin position="1"/>
        <end position="28"/>
    </location>
</feature>
<evidence type="ECO:0000256" key="1">
    <source>
        <dbReference type="SAM" id="MobiDB-lite"/>
    </source>
</evidence>
<evidence type="ECO:0000313" key="3">
    <source>
        <dbReference type="Proteomes" id="UP000095751"/>
    </source>
</evidence>
<dbReference type="KEGG" id="fcy:FRACYDRAFT_273138"/>
<name>A0A1E7EJQ1_9STRA</name>
<proteinExistence type="predicted"/>
<keyword evidence="3" id="KW-1185">Reference proteome</keyword>
<gene>
    <name evidence="2" type="ORF">FRACYDRAFT_273138</name>
</gene>
<dbReference type="AlphaFoldDB" id="A0A1E7EJQ1"/>
<protein>
    <submittedName>
        <fullName evidence="2">Uncharacterized protein</fullName>
    </submittedName>
</protein>
<evidence type="ECO:0000313" key="2">
    <source>
        <dbReference type="EMBL" id="OEU06139.1"/>
    </source>
</evidence>
<dbReference type="OrthoDB" id="10638978at2759"/>